<dbReference type="Proteomes" id="UP000277671">
    <property type="component" value="Unassembled WGS sequence"/>
</dbReference>
<comment type="caution">
    <text evidence="3">The sequence shown here is derived from an EMBL/GenBank/DDBJ whole genome shotgun (WGS) entry which is preliminary data.</text>
</comment>
<dbReference type="PROSITE" id="PS51257">
    <property type="entry name" value="PROKAR_LIPOPROTEIN"/>
    <property type="match status" value="1"/>
</dbReference>
<keyword evidence="2" id="KW-0732">Signal</keyword>
<evidence type="ECO:0000313" key="4">
    <source>
        <dbReference type="Proteomes" id="UP000277671"/>
    </source>
</evidence>
<feature type="signal peptide" evidence="2">
    <location>
        <begin position="1"/>
        <end position="28"/>
    </location>
</feature>
<feature type="region of interest" description="Disordered" evidence="1">
    <location>
        <begin position="23"/>
        <end position="51"/>
    </location>
</feature>
<organism evidence="3 4">
    <name type="scientific">Micromonospora pisi</name>
    <dbReference type="NCBI Taxonomy" id="589240"/>
    <lineage>
        <taxon>Bacteria</taxon>
        <taxon>Bacillati</taxon>
        <taxon>Actinomycetota</taxon>
        <taxon>Actinomycetes</taxon>
        <taxon>Micromonosporales</taxon>
        <taxon>Micromonosporaceae</taxon>
        <taxon>Micromonospora</taxon>
    </lineage>
</organism>
<feature type="chain" id="PRO_5019836597" evidence="2">
    <location>
        <begin position="29"/>
        <end position="185"/>
    </location>
</feature>
<accession>A0A495JF06</accession>
<name>A0A495JF06_9ACTN</name>
<dbReference type="AlphaFoldDB" id="A0A495JF06"/>
<keyword evidence="4" id="KW-1185">Reference proteome</keyword>
<evidence type="ECO:0000256" key="2">
    <source>
        <dbReference type="SAM" id="SignalP"/>
    </source>
</evidence>
<protein>
    <submittedName>
        <fullName evidence="3">Uncharacterized protein</fullName>
    </submittedName>
</protein>
<dbReference type="EMBL" id="RBKT01000001">
    <property type="protein sequence ID" value="RKR87443.1"/>
    <property type="molecule type" value="Genomic_DNA"/>
</dbReference>
<dbReference type="OrthoDB" id="3854600at2"/>
<dbReference type="RefSeq" id="WP_121156195.1">
    <property type="nucleotide sequence ID" value="NZ_RBKT01000001.1"/>
</dbReference>
<reference evidence="3 4" key="1">
    <citation type="submission" date="2018-10" db="EMBL/GenBank/DDBJ databases">
        <title>Sequencing the genomes of 1000 actinobacteria strains.</title>
        <authorList>
            <person name="Klenk H.-P."/>
        </authorList>
    </citation>
    <scope>NUCLEOTIDE SEQUENCE [LARGE SCALE GENOMIC DNA]</scope>
    <source>
        <strain evidence="3 4">DSM 45175</strain>
    </source>
</reference>
<evidence type="ECO:0000313" key="3">
    <source>
        <dbReference type="EMBL" id="RKR87443.1"/>
    </source>
</evidence>
<proteinExistence type="predicted"/>
<gene>
    <name evidence="3" type="ORF">BDK92_1719</name>
</gene>
<sequence length="185" mass="19775">MRTRNRATVLATIVLALASAGCAGQAGASNSPGVREEVMPNTSAPNDPALDHAANEVDGLLKSKYAQWYAGKVLENPGRTMIIYRKPGSDLDQAVRELVSGVQVRFADALLSEREMLDLTERVMADATYWREQGVSVTGAGPLPDGSAVRVMTATGAPEEGERLSRHYQQPIVASRASVTFALGY</sequence>
<evidence type="ECO:0000256" key="1">
    <source>
        <dbReference type="SAM" id="MobiDB-lite"/>
    </source>
</evidence>